<keyword evidence="1" id="KW-1133">Transmembrane helix</keyword>
<keyword evidence="3" id="KW-1185">Reference proteome</keyword>
<feature type="non-terminal residue" evidence="2">
    <location>
        <position position="1"/>
    </location>
</feature>
<comment type="caution">
    <text evidence="2">The sequence shown here is derived from an EMBL/GenBank/DDBJ whole genome shotgun (WGS) entry which is preliminary data.</text>
</comment>
<reference evidence="2" key="1">
    <citation type="submission" date="2022-03" db="EMBL/GenBank/DDBJ databases">
        <authorList>
            <person name="Martin C."/>
        </authorList>
    </citation>
    <scope>NUCLEOTIDE SEQUENCE</scope>
</reference>
<gene>
    <name evidence="2" type="ORF">OFUS_LOCUS10527</name>
</gene>
<dbReference type="EMBL" id="CAIIXF020000005">
    <property type="protein sequence ID" value="CAH1784303.1"/>
    <property type="molecule type" value="Genomic_DNA"/>
</dbReference>
<organism evidence="2 3">
    <name type="scientific">Owenia fusiformis</name>
    <name type="common">Polychaete worm</name>
    <dbReference type="NCBI Taxonomy" id="6347"/>
    <lineage>
        <taxon>Eukaryota</taxon>
        <taxon>Metazoa</taxon>
        <taxon>Spiralia</taxon>
        <taxon>Lophotrochozoa</taxon>
        <taxon>Annelida</taxon>
        <taxon>Polychaeta</taxon>
        <taxon>Sedentaria</taxon>
        <taxon>Canalipalpata</taxon>
        <taxon>Sabellida</taxon>
        <taxon>Oweniida</taxon>
        <taxon>Oweniidae</taxon>
        <taxon>Owenia</taxon>
    </lineage>
</organism>
<dbReference type="AlphaFoldDB" id="A0A8S4NU65"/>
<sequence>KPHTFLKLQHIWYIDLNNTTIKAQDSHPRVFKQLVGVRMAHQRHVQGHVQQQLHHSPVEDPGCIGNTISSHYSYHNNRPIIINSRPNNKDERRNVKLGLAVAGTSFSGGVAIGHGAAAASSAAAASNAAFYAPFAMAATAPSAPVGGTVLATLGVAAVAVIGVASVGYLIWSFFN</sequence>
<dbReference type="Proteomes" id="UP000749559">
    <property type="component" value="Unassembled WGS sequence"/>
</dbReference>
<evidence type="ECO:0000313" key="3">
    <source>
        <dbReference type="Proteomes" id="UP000749559"/>
    </source>
</evidence>
<keyword evidence="1" id="KW-0472">Membrane</keyword>
<keyword evidence="1" id="KW-0812">Transmembrane</keyword>
<feature type="transmembrane region" description="Helical" evidence="1">
    <location>
        <begin position="97"/>
        <end position="125"/>
    </location>
</feature>
<feature type="transmembrane region" description="Helical" evidence="1">
    <location>
        <begin position="145"/>
        <end position="171"/>
    </location>
</feature>
<accession>A0A8S4NU65</accession>
<protein>
    <submittedName>
        <fullName evidence="2">Uncharacterized protein</fullName>
    </submittedName>
</protein>
<proteinExistence type="predicted"/>
<evidence type="ECO:0000256" key="1">
    <source>
        <dbReference type="SAM" id="Phobius"/>
    </source>
</evidence>
<evidence type="ECO:0000313" key="2">
    <source>
        <dbReference type="EMBL" id="CAH1784303.1"/>
    </source>
</evidence>
<name>A0A8S4NU65_OWEFU</name>